<keyword evidence="1" id="KW-1133">Transmembrane helix</keyword>
<name>A0A7S4FZ90_9EUGL</name>
<dbReference type="EMBL" id="HBJA01089854">
    <property type="protein sequence ID" value="CAE0820096.1"/>
    <property type="molecule type" value="Transcribed_RNA"/>
</dbReference>
<dbReference type="AlphaFoldDB" id="A0A7S4FZ90"/>
<sequence length="138" mass="15180">MLFVRAGDGHFQRPSTEFDRRTVACNPSCLRVCPFGTKTQARASVWHPSKASTGRVSEQLCSVMRQRMHFISVVFFFFAVTLQTSLAKPLLSLLTSCHVCSPMAGTRLSPFPPGHKATQRMSSAVSHLFAGVRAYAST</sequence>
<keyword evidence="1" id="KW-0812">Transmembrane</keyword>
<proteinExistence type="predicted"/>
<keyword evidence="1" id="KW-0472">Membrane</keyword>
<gene>
    <name evidence="2" type="ORF">EGYM00163_LOCUS31266</name>
</gene>
<evidence type="ECO:0000256" key="1">
    <source>
        <dbReference type="SAM" id="Phobius"/>
    </source>
</evidence>
<organism evidence="2">
    <name type="scientific">Eutreptiella gymnastica</name>
    <dbReference type="NCBI Taxonomy" id="73025"/>
    <lineage>
        <taxon>Eukaryota</taxon>
        <taxon>Discoba</taxon>
        <taxon>Euglenozoa</taxon>
        <taxon>Euglenida</taxon>
        <taxon>Spirocuta</taxon>
        <taxon>Euglenophyceae</taxon>
        <taxon>Eutreptiales</taxon>
        <taxon>Eutreptiaceae</taxon>
        <taxon>Eutreptiella</taxon>
    </lineage>
</organism>
<accession>A0A7S4FZ90</accession>
<feature type="transmembrane region" description="Helical" evidence="1">
    <location>
        <begin position="70"/>
        <end position="91"/>
    </location>
</feature>
<reference evidence="2" key="1">
    <citation type="submission" date="2021-01" db="EMBL/GenBank/DDBJ databases">
        <authorList>
            <person name="Corre E."/>
            <person name="Pelletier E."/>
            <person name="Niang G."/>
            <person name="Scheremetjew M."/>
            <person name="Finn R."/>
            <person name="Kale V."/>
            <person name="Holt S."/>
            <person name="Cochrane G."/>
            <person name="Meng A."/>
            <person name="Brown T."/>
            <person name="Cohen L."/>
        </authorList>
    </citation>
    <scope>NUCLEOTIDE SEQUENCE</scope>
    <source>
        <strain evidence="2">CCMP1594</strain>
    </source>
</reference>
<protein>
    <submittedName>
        <fullName evidence="2">Uncharacterized protein</fullName>
    </submittedName>
</protein>
<evidence type="ECO:0000313" key="2">
    <source>
        <dbReference type="EMBL" id="CAE0820096.1"/>
    </source>
</evidence>